<dbReference type="PROSITE" id="PS00237">
    <property type="entry name" value="G_PROTEIN_RECEP_F1_1"/>
    <property type="match status" value="1"/>
</dbReference>
<dbReference type="InterPro" id="IPR017452">
    <property type="entry name" value="GPCR_Rhodpsn_7TM"/>
</dbReference>
<dbReference type="PRINTS" id="PR00237">
    <property type="entry name" value="GPCRRHODOPSN"/>
</dbReference>
<evidence type="ECO:0000256" key="4">
    <source>
        <dbReference type="ARBA" id="ARBA00022692"/>
    </source>
</evidence>
<organism evidence="12 13">
    <name type="scientific">Pantherophis guttatus</name>
    <name type="common">Corn snake</name>
    <name type="synonym">Elaphe guttata</name>
    <dbReference type="NCBI Taxonomy" id="94885"/>
    <lineage>
        <taxon>Eukaryota</taxon>
        <taxon>Metazoa</taxon>
        <taxon>Chordata</taxon>
        <taxon>Craniata</taxon>
        <taxon>Vertebrata</taxon>
        <taxon>Euteleostomi</taxon>
        <taxon>Lepidosauria</taxon>
        <taxon>Squamata</taxon>
        <taxon>Bifurcata</taxon>
        <taxon>Unidentata</taxon>
        <taxon>Episquamata</taxon>
        <taxon>Toxicofera</taxon>
        <taxon>Serpentes</taxon>
        <taxon>Colubroidea</taxon>
        <taxon>Colubridae</taxon>
        <taxon>Colubrinae</taxon>
        <taxon>Pantherophis</taxon>
    </lineage>
</organism>
<keyword evidence="8 9" id="KW-0807">Transducer</keyword>
<dbReference type="AlphaFoldDB" id="A0A6P9BHQ6"/>
<dbReference type="GO" id="GO:0004930">
    <property type="term" value="F:G protein-coupled receptor activity"/>
    <property type="evidence" value="ECO:0007669"/>
    <property type="project" value="UniProtKB-KW"/>
</dbReference>
<comment type="subcellular location">
    <subcellularLocation>
        <location evidence="1 10">Cell membrane</location>
        <topology evidence="1 10">Multi-pass membrane protein</topology>
    </subcellularLocation>
</comment>
<keyword evidence="7 10" id="KW-0472">Membrane</keyword>
<dbReference type="Proteomes" id="UP001652622">
    <property type="component" value="Unplaced"/>
</dbReference>
<dbReference type="FunFam" id="1.20.1070.10:FF:000001">
    <property type="entry name" value="Olfactory receptor"/>
    <property type="match status" value="1"/>
</dbReference>
<feature type="transmembrane region" description="Helical" evidence="10">
    <location>
        <begin position="193"/>
        <end position="216"/>
    </location>
</feature>
<keyword evidence="9" id="KW-0297">G-protein coupled receptor</keyword>
<dbReference type="RefSeq" id="XP_034267455.1">
    <property type="nucleotide sequence ID" value="XM_034411564.2"/>
</dbReference>
<dbReference type="PRINTS" id="PR00245">
    <property type="entry name" value="OLFACTORYR"/>
</dbReference>
<dbReference type="OMA" id="SIYILPQ"/>
<evidence type="ECO:0000313" key="13">
    <source>
        <dbReference type="RefSeq" id="XP_034267455.1"/>
    </source>
</evidence>
<dbReference type="SUPFAM" id="SSF81321">
    <property type="entry name" value="Family A G protein-coupled receptor-like"/>
    <property type="match status" value="1"/>
</dbReference>
<keyword evidence="6 10" id="KW-1133">Transmembrane helix</keyword>
<dbReference type="Pfam" id="PF13853">
    <property type="entry name" value="7tm_4"/>
    <property type="match status" value="1"/>
</dbReference>
<dbReference type="GO" id="GO:0005886">
    <property type="term" value="C:plasma membrane"/>
    <property type="evidence" value="ECO:0007669"/>
    <property type="project" value="UniProtKB-SubCell"/>
</dbReference>
<dbReference type="PANTHER" id="PTHR26453">
    <property type="entry name" value="OLFACTORY RECEPTOR"/>
    <property type="match status" value="1"/>
</dbReference>
<feature type="domain" description="G-protein coupled receptors family 1 profile" evidence="11">
    <location>
        <begin position="94"/>
        <end position="343"/>
    </location>
</feature>
<evidence type="ECO:0000256" key="9">
    <source>
        <dbReference type="RuleBase" id="RU000688"/>
    </source>
</evidence>
<keyword evidence="3 10" id="KW-0716">Sensory transduction</keyword>
<feature type="transmembrane region" description="Helical" evidence="10">
    <location>
        <begin position="78"/>
        <end position="104"/>
    </location>
</feature>
<dbReference type="KEGG" id="pgut:117662245"/>
<evidence type="ECO:0000256" key="5">
    <source>
        <dbReference type="ARBA" id="ARBA00022725"/>
    </source>
</evidence>
<keyword evidence="4 9" id="KW-0812">Transmembrane</keyword>
<evidence type="ECO:0000256" key="6">
    <source>
        <dbReference type="ARBA" id="ARBA00022989"/>
    </source>
</evidence>
<protein>
    <recommendedName>
        <fullName evidence="10">Olfactory receptor</fullName>
    </recommendedName>
</protein>
<dbReference type="InterPro" id="IPR000725">
    <property type="entry name" value="Olfact_rcpt"/>
</dbReference>
<keyword evidence="5 10" id="KW-0552">Olfaction</keyword>
<dbReference type="PROSITE" id="PS50262">
    <property type="entry name" value="G_PROTEIN_RECEP_F1_2"/>
    <property type="match status" value="1"/>
</dbReference>
<gene>
    <name evidence="13" type="primary">LOC117662245</name>
</gene>
<evidence type="ECO:0000256" key="1">
    <source>
        <dbReference type="ARBA" id="ARBA00004651"/>
    </source>
</evidence>
<dbReference type="CDD" id="cd15424">
    <property type="entry name" value="7tmA_OR2_unk"/>
    <property type="match status" value="1"/>
</dbReference>
<feature type="transmembrane region" description="Helical" evidence="10">
    <location>
        <begin position="255"/>
        <end position="278"/>
    </location>
</feature>
<comment type="similarity">
    <text evidence="9">Belongs to the G-protein coupled receptor 1 family.</text>
</comment>
<dbReference type="GeneID" id="117662245"/>
<sequence>MDLSINHYISASCPENRTNICLELSTLSETSRKKQNLLTDDECLRKAQRQYAKMEPENATTETWFILSGLTHHRKEQVLLFVIFLIIYLLTVLGNLLIIVLVWIDAQLHTPMYFFLSHLAGMEILYVTSSSPQLLAHLMAGNGVISITRCMLQGCSALCMGSTECLLLGVMAYDRYLAICNPLRYASAMDSKQQYLLASSCWIIGCLFSIVNVVCISRHPFCGPNRINHFVCELQFLLDLACGDIKRTKAVLNGLATFIVLVPFSVILCSYAFILYSVFRMHSAAGWRKAFSTCGSHLIVVTLFYGTIISIYILPQSSTISDRDKNIAVLYVVVTPLLNPIIYTLRNKDVHKAVVKMLK</sequence>
<keyword evidence="9" id="KW-0675">Receptor</keyword>
<evidence type="ECO:0000313" key="12">
    <source>
        <dbReference type="Proteomes" id="UP001652622"/>
    </source>
</evidence>
<evidence type="ECO:0000256" key="10">
    <source>
        <dbReference type="RuleBase" id="RU363047"/>
    </source>
</evidence>
<dbReference type="GO" id="GO:0004984">
    <property type="term" value="F:olfactory receptor activity"/>
    <property type="evidence" value="ECO:0007669"/>
    <property type="project" value="InterPro"/>
</dbReference>
<proteinExistence type="inferred from homology"/>
<accession>A0A6P9BHQ6</accession>
<evidence type="ECO:0000256" key="7">
    <source>
        <dbReference type="ARBA" id="ARBA00023136"/>
    </source>
</evidence>
<feature type="transmembrane region" description="Helical" evidence="10">
    <location>
        <begin position="290"/>
        <end position="314"/>
    </location>
</feature>
<reference evidence="13" key="1">
    <citation type="submission" date="2025-08" db="UniProtKB">
        <authorList>
            <consortium name="RefSeq"/>
        </authorList>
    </citation>
    <scope>IDENTIFICATION</scope>
    <source>
        <tissue evidence="13">Blood</tissue>
    </source>
</reference>
<evidence type="ECO:0000259" key="11">
    <source>
        <dbReference type="PROSITE" id="PS50262"/>
    </source>
</evidence>
<dbReference type="Gene3D" id="1.20.1070.10">
    <property type="entry name" value="Rhodopsin 7-helix transmembrane proteins"/>
    <property type="match status" value="1"/>
</dbReference>
<dbReference type="InterPro" id="IPR000276">
    <property type="entry name" value="GPCR_Rhodpsn"/>
</dbReference>
<keyword evidence="2 10" id="KW-1003">Cell membrane</keyword>
<feature type="transmembrane region" description="Helical" evidence="10">
    <location>
        <begin position="326"/>
        <end position="345"/>
    </location>
</feature>
<keyword evidence="12" id="KW-1185">Reference proteome</keyword>
<evidence type="ECO:0000256" key="2">
    <source>
        <dbReference type="ARBA" id="ARBA00022475"/>
    </source>
</evidence>
<dbReference type="InParanoid" id="A0A6P9BHQ6"/>
<evidence type="ECO:0000256" key="8">
    <source>
        <dbReference type="ARBA" id="ARBA00023224"/>
    </source>
</evidence>
<name>A0A6P9BHQ6_PANGU</name>
<evidence type="ECO:0000256" key="3">
    <source>
        <dbReference type="ARBA" id="ARBA00022606"/>
    </source>
</evidence>